<dbReference type="Gene3D" id="1.10.10.60">
    <property type="entry name" value="Homeodomain-like"/>
    <property type="match status" value="1"/>
</dbReference>
<accession>A0ABY9V5L6</accession>
<dbReference type="SMART" id="SM00342">
    <property type="entry name" value="HTH_ARAC"/>
    <property type="match status" value="1"/>
</dbReference>
<protein>
    <submittedName>
        <fullName evidence="6">AraC family transcriptional regulator</fullName>
    </submittedName>
</protein>
<organism evidence="6 7">
    <name type="scientific">Streptomyces luomodiensis</name>
    <dbReference type="NCBI Taxonomy" id="3026192"/>
    <lineage>
        <taxon>Bacteria</taxon>
        <taxon>Bacillati</taxon>
        <taxon>Actinomycetota</taxon>
        <taxon>Actinomycetes</taxon>
        <taxon>Kitasatosporales</taxon>
        <taxon>Streptomycetaceae</taxon>
        <taxon>Streptomyces</taxon>
    </lineage>
</organism>
<evidence type="ECO:0000256" key="2">
    <source>
        <dbReference type="ARBA" id="ARBA00023125"/>
    </source>
</evidence>
<keyword evidence="2" id="KW-0238">DNA-binding</keyword>
<dbReference type="PROSITE" id="PS01124">
    <property type="entry name" value="HTH_ARAC_FAMILY_2"/>
    <property type="match status" value="1"/>
</dbReference>
<dbReference type="InterPro" id="IPR018060">
    <property type="entry name" value="HTH_AraC"/>
</dbReference>
<name>A0ABY9V5L6_9ACTN</name>
<feature type="compositionally biased region" description="Basic and acidic residues" evidence="4">
    <location>
        <begin position="1"/>
        <end position="16"/>
    </location>
</feature>
<keyword evidence="3" id="KW-0804">Transcription</keyword>
<dbReference type="PANTHER" id="PTHR46796">
    <property type="entry name" value="HTH-TYPE TRANSCRIPTIONAL ACTIVATOR RHAS-RELATED"/>
    <property type="match status" value="1"/>
</dbReference>
<keyword evidence="1" id="KW-0805">Transcription regulation</keyword>
<reference evidence="6 7" key="1">
    <citation type="submission" date="2023-02" db="EMBL/GenBank/DDBJ databases">
        <title>Streptomyces sp. SCA4-21 with antifungal activity against Fusarium oxysporum f. sp. cubense, Streptomyces sp. SCA2-17 with antifungal activity against Fusarium oxysporum f. sp. cubense.</title>
        <authorList>
            <person name="Qi D."/>
        </authorList>
    </citation>
    <scope>NUCLEOTIDE SEQUENCE [LARGE SCALE GENOMIC DNA]</scope>
    <source>
        <strain evidence="6 7">SCA4-21</strain>
    </source>
</reference>
<evidence type="ECO:0000259" key="5">
    <source>
        <dbReference type="PROSITE" id="PS01124"/>
    </source>
</evidence>
<evidence type="ECO:0000256" key="1">
    <source>
        <dbReference type="ARBA" id="ARBA00023015"/>
    </source>
</evidence>
<dbReference type="PANTHER" id="PTHR46796:SF15">
    <property type="entry name" value="BLL1074 PROTEIN"/>
    <property type="match status" value="1"/>
</dbReference>
<dbReference type="Pfam" id="PF12833">
    <property type="entry name" value="HTH_18"/>
    <property type="match status" value="1"/>
</dbReference>
<dbReference type="InterPro" id="IPR050204">
    <property type="entry name" value="AraC_XylS_family_regulators"/>
</dbReference>
<evidence type="ECO:0000256" key="3">
    <source>
        <dbReference type="ARBA" id="ARBA00023163"/>
    </source>
</evidence>
<feature type="domain" description="HTH araC/xylS-type" evidence="5">
    <location>
        <begin position="197"/>
        <end position="278"/>
    </location>
</feature>
<dbReference type="Proteomes" id="UP001305606">
    <property type="component" value="Chromosome"/>
</dbReference>
<evidence type="ECO:0000256" key="4">
    <source>
        <dbReference type="SAM" id="MobiDB-lite"/>
    </source>
</evidence>
<feature type="region of interest" description="Disordered" evidence="4">
    <location>
        <begin position="1"/>
        <end position="25"/>
    </location>
</feature>
<evidence type="ECO:0000313" key="7">
    <source>
        <dbReference type="Proteomes" id="UP001305606"/>
    </source>
</evidence>
<dbReference type="EMBL" id="CP117522">
    <property type="protein sequence ID" value="WNF00109.1"/>
    <property type="molecule type" value="Genomic_DNA"/>
</dbReference>
<dbReference type="RefSeq" id="WP_311038525.1">
    <property type="nucleotide sequence ID" value="NZ_CP117522.1"/>
</dbReference>
<keyword evidence="7" id="KW-1185">Reference proteome</keyword>
<dbReference type="SUPFAM" id="SSF46689">
    <property type="entry name" value="Homeodomain-like"/>
    <property type="match status" value="1"/>
</dbReference>
<proteinExistence type="predicted"/>
<evidence type="ECO:0000313" key="6">
    <source>
        <dbReference type="EMBL" id="WNF00109.1"/>
    </source>
</evidence>
<gene>
    <name evidence="6" type="ORF">PS467_34750</name>
</gene>
<dbReference type="InterPro" id="IPR009057">
    <property type="entry name" value="Homeodomain-like_sf"/>
</dbReference>
<sequence length="290" mass="31917">MRYEEAPHRRFREHPAVPDAPSLVPAQPDVALPDPRLRGEVLCYRVFPCADGVPHSLTTDGRVRMILLAERGTERHPDVPPVLIDSLLSGLKTPTGDTLGDGEHGTGVEVALEPWAVFRLFGTSPEDLGAAINDRDRFPGSLVHAVARNVSGTRDWAARRAVIDAALVERQAANPPCPVPLRQAWRRLVETGGRIPIRRLAADVAWSQNQLARRFREQIGLSPKVAARALRLRRALRLLATGQAAVRAAMDCGFCDPAHLSRECTALTGRPPSQLLAARSVFHQRTVRRR</sequence>